<keyword evidence="3" id="KW-1185">Reference proteome</keyword>
<keyword evidence="1" id="KW-0812">Transmembrane</keyword>
<feature type="transmembrane region" description="Helical" evidence="1">
    <location>
        <begin position="6"/>
        <end position="23"/>
    </location>
</feature>
<evidence type="ECO:0000313" key="2">
    <source>
        <dbReference type="EMBL" id="QZP24185.1"/>
    </source>
</evidence>
<sequence length="97" mass="10581">MSQFIIAGAVIVVVFVVLIAVSVKAMDDLSDGRFFAAWPGAAFCAWVTVIAFLLYAAKAESDKGPCLHYETQMHWNAATKTMMPARVCVDRGEWVAP</sequence>
<gene>
    <name evidence="2" type="ORF">K5H97_15185</name>
</gene>
<keyword evidence="1" id="KW-1133">Transmembrane helix</keyword>
<reference evidence="2 3" key="1">
    <citation type="submission" date="2021-08" db="EMBL/GenBank/DDBJ databases">
        <title>Bactericidal Effect of Pseudomonas oryziphila sp. nov., a novel Pseudomonas Species Against Xanthomonas oryzae Reduces Disease Severity of Bacterial Leaf Streak of Rice.</title>
        <authorList>
            <person name="Yang R."/>
            <person name="Li S."/>
            <person name="Li Y."/>
            <person name="Yan Y."/>
            <person name="Fang Y."/>
            <person name="Zou L."/>
            <person name="Chen G."/>
        </authorList>
    </citation>
    <scope>NUCLEOTIDE SEQUENCE [LARGE SCALE GENOMIC DNA]</scope>
    <source>
        <strain evidence="2 3">DSM 17497</strain>
    </source>
</reference>
<protein>
    <submittedName>
        <fullName evidence="2">Uncharacterized protein</fullName>
    </submittedName>
</protein>
<organism evidence="2 3">
    <name type="scientific">Pseudomonas mosselii</name>
    <dbReference type="NCBI Taxonomy" id="78327"/>
    <lineage>
        <taxon>Bacteria</taxon>
        <taxon>Pseudomonadati</taxon>
        <taxon>Pseudomonadota</taxon>
        <taxon>Gammaproteobacteria</taxon>
        <taxon>Pseudomonadales</taxon>
        <taxon>Pseudomonadaceae</taxon>
        <taxon>Pseudomonas</taxon>
    </lineage>
</organism>
<proteinExistence type="predicted"/>
<dbReference type="Proteomes" id="UP000825591">
    <property type="component" value="Chromosome"/>
</dbReference>
<keyword evidence="1" id="KW-0472">Membrane</keyword>
<evidence type="ECO:0000313" key="3">
    <source>
        <dbReference type="Proteomes" id="UP000825591"/>
    </source>
</evidence>
<dbReference type="EMBL" id="CP081966">
    <property type="protein sequence ID" value="QZP24185.1"/>
    <property type="molecule type" value="Genomic_DNA"/>
</dbReference>
<feature type="transmembrane region" description="Helical" evidence="1">
    <location>
        <begin position="35"/>
        <end position="57"/>
    </location>
</feature>
<name>A0ABX9AWH0_9PSED</name>
<dbReference type="RefSeq" id="WP_028691883.1">
    <property type="nucleotide sequence ID" value="NZ_CP081966.1"/>
</dbReference>
<accession>A0ABX9AWH0</accession>
<evidence type="ECO:0000256" key="1">
    <source>
        <dbReference type="SAM" id="Phobius"/>
    </source>
</evidence>